<sequence>MMIFLAGLPAEVAAEEIKQLLSRYVEVEALELLPGEQPEQTIATLKVSISNAEAHWVTRRLTGLYWRGHTLSAYVSLFSGNNDA</sequence>
<evidence type="ECO:0000313" key="2">
    <source>
        <dbReference type="Proteomes" id="UP000267535"/>
    </source>
</evidence>
<dbReference type="RefSeq" id="WP_124925169.1">
    <property type="nucleotide sequence ID" value="NZ_BMOH01000003.1"/>
</dbReference>
<evidence type="ECO:0008006" key="3">
    <source>
        <dbReference type="Google" id="ProtNLM"/>
    </source>
</evidence>
<keyword evidence="2" id="KW-1185">Reference proteome</keyword>
<dbReference type="OrthoDB" id="9181154at2"/>
<comment type="caution">
    <text evidence="1">The sequence shown here is derived from an EMBL/GenBank/DDBJ whole genome shotgun (WGS) entry which is preliminary data.</text>
</comment>
<name>A0A3P1SU67_9GAMM</name>
<dbReference type="AlphaFoldDB" id="A0A3P1SU67"/>
<proteinExistence type="predicted"/>
<dbReference type="Proteomes" id="UP000267535">
    <property type="component" value="Unassembled WGS sequence"/>
</dbReference>
<protein>
    <recommendedName>
        <fullName evidence="3">RNA-binding protein</fullName>
    </recommendedName>
</protein>
<evidence type="ECO:0000313" key="1">
    <source>
        <dbReference type="EMBL" id="RRD00588.1"/>
    </source>
</evidence>
<organism evidence="1 2">
    <name type="scientific">Amphritea balenae</name>
    <dbReference type="NCBI Taxonomy" id="452629"/>
    <lineage>
        <taxon>Bacteria</taxon>
        <taxon>Pseudomonadati</taxon>
        <taxon>Pseudomonadota</taxon>
        <taxon>Gammaproteobacteria</taxon>
        <taxon>Oceanospirillales</taxon>
        <taxon>Oceanospirillaceae</taxon>
        <taxon>Amphritea</taxon>
    </lineage>
</organism>
<dbReference type="EMBL" id="RQXV01000002">
    <property type="protein sequence ID" value="RRD00588.1"/>
    <property type="molecule type" value="Genomic_DNA"/>
</dbReference>
<accession>A0A3P1SU67</accession>
<gene>
    <name evidence="1" type="ORF">EHS89_05735</name>
</gene>
<reference evidence="1 2" key="1">
    <citation type="submission" date="2018-11" db="EMBL/GenBank/DDBJ databases">
        <title>The draft genome sequence of Amphritea balenae JAMM 1525T.</title>
        <authorList>
            <person name="Fang Z."/>
            <person name="Zhang Y."/>
            <person name="Han X."/>
        </authorList>
    </citation>
    <scope>NUCLEOTIDE SEQUENCE [LARGE SCALE GENOMIC DNA]</scope>
    <source>
        <strain evidence="1 2">JAMM 1525</strain>
    </source>
</reference>